<gene>
    <name evidence="1" type="ORF">H103_04267</name>
</gene>
<dbReference type="Proteomes" id="UP000023758">
    <property type="component" value="Unassembled WGS sequence"/>
</dbReference>
<sequence>MQMGMQMHTSPPHLVFFFMQRMTLIGRSREVVVGSSTSGRPSTFHLSLSFASSSLLRLYKGKTGLSVCSSQSSSGYYSLPCDFNLLCRFHGLLLLAGHGHSLTVHQAAHTMEYFIHALVVPPELGLLFSDSSRKGTRVIYFFLTSINLSNRPCQQFQSRLFHCSPIGERIEGKTLVRPFYVPS</sequence>
<proteinExistence type="predicted"/>
<name>A0A022W3K6_TRIRU</name>
<dbReference type="EMBL" id="KK207843">
    <property type="protein sequence ID" value="EZF52711.1"/>
    <property type="molecule type" value="Genomic_DNA"/>
</dbReference>
<evidence type="ECO:0000313" key="1">
    <source>
        <dbReference type="EMBL" id="EZF52711.1"/>
    </source>
</evidence>
<dbReference type="HOGENOM" id="CLU_1476169_0_0_1"/>
<protein>
    <submittedName>
        <fullName evidence="1">Uncharacterized protein</fullName>
    </submittedName>
</protein>
<reference evidence="1" key="1">
    <citation type="submission" date="2014-02" db="EMBL/GenBank/DDBJ databases">
        <title>The Genome Sequence of Trichophyton rubrum (morphotype fischeri) CBS 288.86.</title>
        <authorList>
            <consortium name="The Broad Institute Genomics Platform"/>
            <person name="Cuomo C.A."/>
            <person name="White T.C."/>
            <person name="Graser Y."/>
            <person name="Martinez-Rossi N."/>
            <person name="Heitman J."/>
            <person name="Young S.K."/>
            <person name="Zeng Q."/>
            <person name="Gargeya S."/>
            <person name="Abouelleil A."/>
            <person name="Alvarado L."/>
            <person name="Chapman S.B."/>
            <person name="Gainer-Dewar J."/>
            <person name="Goldberg J."/>
            <person name="Griggs A."/>
            <person name="Gujja S."/>
            <person name="Hansen M."/>
            <person name="Howarth C."/>
            <person name="Imamovic A."/>
            <person name="Larimer J."/>
            <person name="Martinez D."/>
            <person name="Murphy C."/>
            <person name="Pearson M.D."/>
            <person name="Persinoti G."/>
            <person name="Poon T."/>
            <person name="Priest M."/>
            <person name="Roberts A.D."/>
            <person name="Saif S."/>
            <person name="Shea T.D."/>
            <person name="Sykes S.N."/>
            <person name="Wortman J."/>
            <person name="Nusbaum C."/>
            <person name="Birren B."/>
        </authorList>
    </citation>
    <scope>NUCLEOTIDE SEQUENCE [LARGE SCALE GENOMIC DNA]</scope>
    <source>
        <strain evidence="1">CBS 288.86</strain>
    </source>
</reference>
<organism evidence="1">
    <name type="scientific">Trichophyton rubrum CBS 288.86</name>
    <dbReference type="NCBI Taxonomy" id="1215330"/>
    <lineage>
        <taxon>Eukaryota</taxon>
        <taxon>Fungi</taxon>
        <taxon>Dikarya</taxon>
        <taxon>Ascomycota</taxon>
        <taxon>Pezizomycotina</taxon>
        <taxon>Eurotiomycetes</taxon>
        <taxon>Eurotiomycetidae</taxon>
        <taxon>Onygenales</taxon>
        <taxon>Arthrodermataceae</taxon>
        <taxon>Trichophyton</taxon>
    </lineage>
</organism>
<dbReference type="AlphaFoldDB" id="A0A022W3K6"/>
<accession>A0A022W3K6</accession>